<keyword evidence="3" id="KW-1185">Reference proteome</keyword>
<protein>
    <submittedName>
        <fullName evidence="2">Uncharacterized protein</fullName>
    </submittedName>
</protein>
<evidence type="ECO:0000313" key="2">
    <source>
        <dbReference type="EMBL" id="KAI0503810.1"/>
    </source>
</evidence>
<gene>
    <name evidence="2" type="ORF">KFK09_014753</name>
</gene>
<dbReference type="AlphaFoldDB" id="A0A8T3B304"/>
<evidence type="ECO:0000256" key="1">
    <source>
        <dbReference type="SAM" id="Coils"/>
    </source>
</evidence>
<dbReference type="Proteomes" id="UP000829196">
    <property type="component" value="Unassembled WGS sequence"/>
</dbReference>
<reference evidence="2" key="1">
    <citation type="journal article" date="2022" name="Front. Genet.">
        <title>Chromosome-Scale Assembly of the Dendrobium nobile Genome Provides Insights Into the Molecular Mechanism of the Biosynthesis of the Medicinal Active Ingredient of Dendrobium.</title>
        <authorList>
            <person name="Xu Q."/>
            <person name="Niu S.-C."/>
            <person name="Li K.-L."/>
            <person name="Zheng P.-J."/>
            <person name="Zhang X.-J."/>
            <person name="Jia Y."/>
            <person name="Liu Y."/>
            <person name="Niu Y.-X."/>
            <person name="Yu L.-H."/>
            <person name="Chen D.-F."/>
            <person name="Zhang G.-Q."/>
        </authorList>
    </citation>
    <scope>NUCLEOTIDE SEQUENCE</scope>
    <source>
        <tissue evidence="2">Leaf</tissue>
    </source>
</reference>
<evidence type="ECO:0000313" key="3">
    <source>
        <dbReference type="Proteomes" id="UP000829196"/>
    </source>
</evidence>
<sequence>MGKKSNASSAGTSISKDIHDLKTLNSDLLKEVAEFRKQIEHLSSRQDSLIADVRRPRPCPFLYPRRSRGT</sequence>
<feature type="coiled-coil region" evidence="1">
    <location>
        <begin position="18"/>
        <end position="45"/>
    </location>
</feature>
<name>A0A8T3B304_DENNO</name>
<proteinExistence type="predicted"/>
<dbReference type="SMR" id="A0A8T3B304"/>
<accession>A0A8T3B304</accession>
<organism evidence="2 3">
    <name type="scientific">Dendrobium nobile</name>
    <name type="common">Orchid</name>
    <dbReference type="NCBI Taxonomy" id="94219"/>
    <lineage>
        <taxon>Eukaryota</taxon>
        <taxon>Viridiplantae</taxon>
        <taxon>Streptophyta</taxon>
        <taxon>Embryophyta</taxon>
        <taxon>Tracheophyta</taxon>
        <taxon>Spermatophyta</taxon>
        <taxon>Magnoliopsida</taxon>
        <taxon>Liliopsida</taxon>
        <taxon>Asparagales</taxon>
        <taxon>Orchidaceae</taxon>
        <taxon>Epidendroideae</taxon>
        <taxon>Malaxideae</taxon>
        <taxon>Dendrobiinae</taxon>
        <taxon>Dendrobium</taxon>
    </lineage>
</organism>
<comment type="caution">
    <text evidence="2">The sequence shown here is derived from an EMBL/GenBank/DDBJ whole genome shotgun (WGS) entry which is preliminary data.</text>
</comment>
<dbReference type="EMBL" id="JAGYWB010000011">
    <property type="protein sequence ID" value="KAI0503810.1"/>
    <property type="molecule type" value="Genomic_DNA"/>
</dbReference>
<keyword evidence="1" id="KW-0175">Coiled coil</keyword>